<feature type="region of interest" description="Disordered" evidence="2">
    <location>
        <begin position="338"/>
        <end position="359"/>
    </location>
</feature>
<reference evidence="5" key="1">
    <citation type="submission" date="2016-07" db="EMBL/GenBank/DDBJ databases">
        <authorList>
            <person name="Florea S."/>
            <person name="Webb J.S."/>
            <person name="Jaromczyk J."/>
            <person name="Schardl C.L."/>
        </authorList>
    </citation>
    <scope>NUCLEOTIDE SEQUENCE [LARGE SCALE GENOMIC DNA]</scope>
    <source>
        <strain evidence="5">IPBSL-7</strain>
    </source>
</reference>
<protein>
    <submittedName>
        <fullName evidence="4">DNA protecting protein DprA</fullName>
    </submittedName>
</protein>
<feature type="region of interest" description="Disordered" evidence="2">
    <location>
        <begin position="275"/>
        <end position="298"/>
    </location>
</feature>
<evidence type="ECO:0000256" key="2">
    <source>
        <dbReference type="SAM" id="MobiDB-lite"/>
    </source>
</evidence>
<gene>
    <name evidence="4" type="ORF">BCR15_13050</name>
</gene>
<evidence type="ECO:0000313" key="5">
    <source>
        <dbReference type="Proteomes" id="UP000093501"/>
    </source>
</evidence>
<comment type="caution">
    <text evidence="4">The sequence shown here is derived from an EMBL/GenBank/DDBJ whole genome shotgun (WGS) entry which is preliminary data.</text>
</comment>
<dbReference type="SUPFAM" id="SSF102405">
    <property type="entry name" value="MCP/YpsA-like"/>
    <property type="match status" value="1"/>
</dbReference>
<dbReference type="Gene3D" id="1.10.10.10">
    <property type="entry name" value="Winged helix-like DNA-binding domain superfamily/Winged helix DNA-binding domain"/>
    <property type="match status" value="1"/>
</dbReference>
<evidence type="ECO:0000259" key="3">
    <source>
        <dbReference type="Pfam" id="PF02481"/>
    </source>
</evidence>
<accession>A0A1C0AR90</accession>
<feature type="compositionally biased region" description="Basic and acidic residues" evidence="2">
    <location>
        <begin position="276"/>
        <end position="288"/>
    </location>
</feature>
<sequence length="359" mass="36383">MGSPAVAEAVAAVGAEAVWEGLRAEMASSAMGRRAAAVDPDVIARATAACGSRFLIPGDSEWPAEVDLLAGVSVGGQAGPPMGLWVRGTELSALTGGVAVVGARACTTYGEQVAATLAADVAAAGRPVVSGLAFGIDAAAHRGALGSRGLTLGVVASGLDQPYPSANARLADAVIGQGALVSEMPPGYRPTRYAFLARNRLIAALSAGVVVVEASARSGAKNTASWASALGRPVMAVPGPVTSSLTATPHRLIREGEAVLVGSADDVLSLLAPLGTREEPDGRGESRPIDALPSGPRELRESIRARESVSVAELAARTGQSMVDVLANLAELIERGWVQEEPDGTVRLPGRPTAQGQEK</sequence>
<dbReference type="InterPro" id="IPR036388">
    <property type="entry name" value="WH-like_DNA-bd_sf"/>
</dbReference>
<dbReference type="SUPFAM" id="SSF46785">
    <property type="entry name" value="Winged helix' DNA-binding domain"/>
    <property type="match status" value="1"/>
</dbReference>
<dbReference type="PANTHER" id="PTHR43022">
    <property type="entry name" value="PROTEIN SMF"/>
    <property type="match status" value="1"/>
</dbReference>
<feature type="domain" description="Smf/DprA SLOG" evidence="3">
    <location>
        <begin position="54"/>
        <end position="270"/>
    </location>
</feature>
<organism evidence="4 5">
    <name type="scientific">Tessaracoccus lapidicaptus</name>
    <dbReference type="NCBI Taxonomy" id="1427523"/>
    <lineage>
        <taxon>Bacteria</taxon>
        <taxon>Bacillati</taxon>
        <taxon>Actinomycetota</taxon>
        <taxon>Actinomycetes</taxon>
        <taxon>Propionibacteriales</taxon>
        <taxon>Propionibacteriaceae</taxon>
        <taxon>Tessaracoccus</taxon>
    </lineage>
</organism>
<proteinExistence type="inferred from homology"/>
<dbReference type="Proteomes" id="UP000093501">
    <property type="component" value="Unassembled WGS sequence"/>
</dbReference>
<dbReference type="GO" id="GO:0009294">
    <property type="term" value="P:DNA-mediated transformation"/>
    <property type="evidence" value="ECO:0007669"/>
    <property type="project" value="InterPro"/>
</dbReference>
<dbReference type="PANTHER" id="PTHR43022:SF1">
    <property type="entry name" value="PROTEIN SMF"/>
    <property type="match status" value="1"/>
</dbReference>
<evidence type="ECO:0000256" key="1">
    <source>
        <dbReference type="ARBA" id="ARBA00006525"/>
    </source>
</evidence>
<name>A0A1C0AR90_9ACTN</name>
<dbReference type="AlphaFoldDB" id="A0A1C0AR90"/>
<dbReference type="Gene3D" id="3.40.50.450">
    <property type="match status" value="1"/>
</dbReference>
<comment type="similarity">
    <text evidence="1">Belongs to the DprA/Smf family.</text>
</comment>
<dbReference type="InterPro" id="IPR057666">
    <property type="entry name" value="DrpA_SLOG"/>
</dbReference>
<evidence type="ECO:0000313" key="4">
    <source>
        <dbReference type="EMBL" id="OCL36861.1"/>
    </source>
</evidence>
<dbReference type="InterPro" id="IPR036390">
    <property type="entry name" value="WH_DNA-bd_sf"/>
</dbReference>
<dbReference type="InterPro" id="IPR003488">
    <property type="entry name" value="DprA"/>
</dbReference>
<dbReference type="NCBIfam" id="TIGR00732">
    <property type="entry name" value="dprA"/>
    <property type="match status" value="1"/>
</dbReference>
<dbReference type="Pfam" id="PF02481">
    <property type="entry name" value="DNA_processg_A"/>
    <property type="match status" value="1"/>
</dbReference>
<dbReference type="EMBL" id="MBQD01000005">
    <property type="protein sequence ID" value="OCL36861.1"/>
    <property type="molecule type" value="Genomic_DNA"/>
</dbReference>
<keyword evidence="5" id="KW-1185">Reference proteome</keyword>